<organism evidence="1 2">
    <name type="scientific">Smallanthus sonchifolius</name>
    <dbReference type="NCBI Taxonomy" id="185202"/>
    <lineage>
        <taxon>Eukaryota</taxon>
        <taxon>Viridiplantae</taxon>
        <taxon>Streptophyta</taxon>
        <taxon>Embryophyta</taxon>
        <taxon>Tracheophyta</taxon>
        <taxon>Spermatophyta</taxon>
        <taxon>Magnoliopsida</taxon>
        <taxon>eudicotyledons</taxon>
        <taxon>Gunneridae</taxon>
        <taxon>Pentapetalae</taxon>
        <taxon>asterids</taxon>
        <taxon>campanulids</taxon>
        <taxon>Asterales</taxon>
        <taxon>Asteraceae</taxon>
        <taxon>Asteroideae</taxon>
        <taxon>Heliantheae alliance</taxon>
        <taxon>Millerieae</taxon>
        <taxon>Smallanthus</taxon>
    </lineage>
</organism>
<accession>A0ACB9FTT0</accession>
<evidence type="ECO:0000313" key="1">
    <source>
        <dbReference type="EMBL" id="KAI3774226.1"/>
    </source>
</evidence>
<reference evidence="2" key="1">
    <citation type="journal article" date="2022" name="Mol. Ecol. Resour.">
        <title>The genomes of chicory, endive, great burdock and yacon provide insights into Asteraceae palaeo-polyploidization history and plant inulin production.</title>
        <authorList>
            <person name="Fan W."/>
            <person name="Wang S."/>
            <person name="Wang H."/>
            <person name="Wang A."/>
            <person name="Jiang F."/>
            <person name="Liu H."/>
            <person name="Zhao H."/>
            <person name="Xu D."/>
            <person name="Zhang Y."/>
        </authorList>
    </citation>
    <scope>NUCLEOTIDE SEQUENCE [LARGE SCALE GENOMIC DNA]</scope>
    <source>
        <strain evidence="2">cv. Yunnan</strain>
    </source>
</reference>
<proteinExistence type="predicted"/>
<keyword evidence="2" id="KW-1185">Reference proteome</keyword>
<evidence type="ECO:0000313" key="2">
    <source>
        <dbReference type="Proteomes" id="UP001056120"/>
    </source>
</evidence>
<sequence>MSKVVAQLEEALALQTGTCPSSSKIYDDLDEYFNIFSLSETSETRDFFDESRPTSRLSSPTTESDENFNIFSTDTSFESSEKRDVLDQSRPTSRLRGPTTDSWMKSVQSRTDALTIPSLSLIPRAENVLPKTVIGFIQKKGKWRRGRD</sequence>
<name>A0ACB9FTT0_9ASTR</name>
<protein>
    <submittedName>
        <fullName evidence="1">Uncharacterized protein</fullName>
    </submittedName>
</protein>
<dbReference type="Proteomes" id="UP001056120">
    <property type="component" value="Linkage Group LG16"/>
</dbReference>
<comment type="caution">
    <text evidence="1">The sequence shown here is derived from an EMBL/GenBank/DDBJ whole genome shotgun (WGS) entry which is preliminary data.</text>
</comment>
<dbReference type="EMBL" id="CM042033">
    <property type="protein sequence ID" value="KAI3774226.1"/>
    <property type="molecule type" value="Genomic_DNA"/>
</dbReference>
<reference evidence="1 2" key="2">
    <citation type="journal article" date="2022" name="Mol. Ecol. Resour.">
        <title>The genomes of chicory, endive, great burdock and yacon provide insights into Asteraceae paleo-polyploidization history and plant inulin production.</title>
        <authorList>
            <person name="Fan W."/>
            <person name="Wang S."/>
            <person name="Wang H."/>
            <person name="Wang A."/>
            <person name="Jiang F."/>
            <person name="Liu H."/>
            <person name="Zhao H."/>
            <person name="Xu D."/>
            <person name="Zhang Y."/>
        </authorList>
    </citation>
    <scope>NUCLEOTIDE SEQUENCE [LARGE SCALE GENOMIC DNA]</scope>
    <source>
        <strain evidence="2">cv. Yunnan</strain>
        <tissue evidence="1">Leaves</tissue>
    </source>
</reference>
<gene>
    <name evidence="1" type="ORF">L1987_48773</name>
</gene>